<proteinExistence type="predicted"/>
<organism evidence="1 2">
    <name type="scientific">Raineyella fluvialis</name>
    <dbReference type="NCBI Taxonomy" id="2662261"/>
    <lineage>
        <taxon>Bacteria</taxon>
        <taxon>Bacillati</taxon>
        <taxon>Actinomycetota</taxon>
        <taxon>Actinomycetes</taxon>
        <taxon>Propionibacteriales</taxon>
        <taxon>Propionibacteriaceae</taxon>
        <taxon>Raineyella</taxon>
    </lineage>
</organism>
<reference evidence="1 2" key="1">
    <citation type="submission" date="2019-10" db="EMBL/GenBank/DDBJ databases">
        <title>Genomic analysis of Raineyella sp. CBA3103.</title>
        <authorList>
            <person name="Roh S.W."/>
        </authorList>
    </citation>
    <scope>NUCLEOTIDE SEQUENCE [LARGE SCALE GENOMIC DNA]</scope>
    <source>
        <strain evidence="1 2">CBA3103</strain>
    </source>
</reference>
<accession>A0A5Q2FFM1</accession>
<dbReference type="KEGG" id="rain:Rai3103_12275"/>
<evidence type="ECO:0000313" key="2">
    <source>
        <dbReference type="Proteomes" id="UP000386847"/>
    </source>
</evidence>
<dbReference type="Proteomes" id="UP000386847">
    <property type="component" value="Chromosome"/>
</dbReference>
<sequence length="292" mass="33105">MIVLPEDEWRSRVEVHEMRVDERVAGHRWRAERGIAHPVDDFLWQYYRFRPADLRRWHPGHGVVLAGNASDVLTRPDYHRVEGGVALDSAAVLERRASTVRRSRDLLTAVMSRPGRYGCFGMHEWAMVHGAGERRHPLPLRLGQRETDRVVEELGARCTHVDAYRFFTPSGRPLNDRALTREDQLAYEQPGCLHANMDLYRIAYKLSPLVDSGLVFECFELARAIRDLDMAASPYDVSGFGIAPVPVETAAGRATYVTAQRAFQQRAEPLRRRLLTAVDGLLTPQAVDPLSN</sequence>
<keyword evidence="2" id="KW-1185">Reference proteome</keyword>
<evidence type="ECO:0000313" key="1">
    <source>
        <dbReference type="EMBL" id="QGF25221.1"/>
    </source>
</evidence>
<dbReference type="EMBL" id="CP045725">
    <property type="protein sequence ID" value="QGF25221.1"/>
    <property type="molecule type" value="Genomic_DNA"/>
</dbReference>
<dbReference type="AlphaFoldDB" id="A0A5Q2FFM1"/>
<name>A0A5Q2FFM1_9ACTN</name>
<gene>
    <name evidence="1" type="ORF">Rai3103_12275</name>
</gene>
<protein>
    <submittedName>
        <fullName evidence="1">3-methyladenine DNA glycosylase</fullName>
    </submittedName>
</protein>